<evidence type="ECO:0000313" key="1">
    <source>
        <dbReference type="EMBL" id="VDO68358.1"/>
    </source>
</evidence>
<dbReference type="EMBL" id="UZAI01002109">
    <property type="protein sequence ID" value="VDO68358.1"/>
    <property type="molecule type" value="Genomic_DNA"/>
</dbReference>
<dbReference type="AlphaFoldDB" id="A0A183LQ09"/>
<gene>
    <name evidence="1" type="ORF">SMRZ_LOCUS5884</name>
</gene>
<reference evidence="1 2" key="1">
    <citation type="submission" date="2018-11" db="EMBL/GenBank/DDBJ databases">
        <authorList>
            <consortium name="Pathogen Informatics"/>
        </authorList>
    </citation>
    <scope>NUCLEOTIDE SEQUENCE [LARGE SCALE GENOMIC DNA]</scope>
    <source>
        <strain evidence="1 2">Zambia</strain>
    </source>
</reference>
<evidence type="ECO:0000313" key="2">
    <source>
        <dbReference type="Proteomes" id="UP000277204"/>
    </source>
</evidence>
<organism evidence="1 2">
    <name type="scientific">Schistosoma margrebowiei</name>
    <dbReference type="NCBI Taxonomy" id="48269"/>
    <lineage>
        <taxon>Eukaryota</taxon>
        <taxon>Metazoa</taxon>
        <taxon>Spiralia</taxon>
        <taxon>Lophotrochozoa</taxon>
        <taxon>Platyhelminthes</taxon>
        <taxon>Trematoda</taxon>
        <taxon>Digenea</taxon>
        <taxon>Strigeidida</taxon>
        <taxon>Schistosomatoidea</taxon>
        <taxon>Schistosomatidae</taxon>
        <taxon>Schistosoma</taxon>
    </lineage>
</organism>
<sequence>MQLDDFDFADHLALPFHTHQQMQVEIESITAVPTSVGLNVHNGRNNTLKYKTENTNQTNHTRWRNSATGGNFHPPVLQHHHRCTRRIRCTRRDKDWKSKHSIPTLEQHTQLQTTVSQPTSVTIFNANVKTVSQSVLLYGAETSRTSITIIKKVQVFVNKCLLKILNICWSDAIDNKLLWERTNQFPVEEEIDKRRCGWIGYALCK</sequence>
<dbReference type="Proteomes" id="UP000277204">
    <property type="component" value="Unassembled WGS sequence"/>
</dbReference>
<accession>A0A183LQ09</accession>
<protein>
    <submittedName>
        <fullName evidence="1">Uncharacterized protein</fullName>
    </submittedName>
</protein>
<proteinExistence type="predicted"/>
<keyword evidence="2" id="KW-1185">Reference proteome</keyword>
<name>A0A183LQ09_9TREM</name>